<evidence type="ECO:0000256" key="2">
    <source>
        <dbReference type="ARBA" id="ARBA00023002"/>
    </source>
</evidence>
<comment type="caution">
    <text evidence="5">The sequence shown here is derived from an EMBL/GenBank/DDBJ whole genome shotgun (WGS) entry which is preliminary data.</text>
</comment>
<dbReference type="InterPro" id="IPR036291">
    <property type="entry name" value="NAD(P)-bd_dom_sf"/>
</dbReference>
<dbReference type="InterPro" id="IPR000683">
    <property type="entry name" value="Gfo/Idh/MocA-like_OxRdtase_N"/>
</dbReference>
<feature type="domain" description="Gfo/Idh/MocA-like oxidoreductase N-terminal" evidence="3">
    <location>
        <begin position="1"/>
        <end position="120"/>
    </location>
</feature>
<dbReference type="NCBIfam" id="TIGR04380">
    <property type="entry name" value="myo_inos_iolG"/>
    <property type="match status" value="1"/>
</dbReference>
<keyword evidence="2 5" id="KW-0560">Oxidoreductase</keyword>
<gene>
    <name evidence="5" type="primary">iolG</name>
    <name evidence="5" type="ORF">Q4Q40_03085</name>
</gene>
<dbReference type="InterPro" id="IPR030827">
    <property type="entry name" value="Myo_inos_IolG"/>
</dbReference>
<protein>
    <submittedName>
        <fullName evidence="5">Inositol 2-dehydrogenase</fullName>
        <ecNumber evidence="5">1.1.1.18</ecNumber>
    </submittedName>
</protein>
<proteinExistence type="inferred from homology"/>
<evidence type="ECO:0000313" key="5">
    <source>
        <dbReference type="EMBL" id="MDO5973156.1"/>
    </source>
</evidence>
<feature type="domain" description="Gfo/Idh/MocA-like oxidoreductase C-terminal" evidence="4">
    <location>
        <begin position="132"/>
        <end position="324"/>
    </location>
</feature>
<dbReference type="Pfam" id="PF02894">
    <property type="entry name" value="GFO_IDH_MocA_C"/>
    <property type="match status" value="1"/>
</dbReference>
<dbReference type="RefSeq" id="WP_303300222.1">
    <property type="nucleotide sequence ID" value="NZ_BAABDA010000042.1"/>
</dbReference>
<evidence type="ECO:0000259" key="4">
    <source>
        <dbReference type="Pfam" id="PF02894"/>
    </source>
</evidence>
<evidence type="ECO:0000259" key="3">
    <source>
        <dbReference type="Pfam" id="PF01408"/>
    </source>
</evidence>
<dbReference type="Pfam" id="PF01408">
    <property type="entry name" value="GFO_IDH_MocA"/>
    <property type="match status" value="1"/>
</dbReference>
<accession>A0ABT8WJ34</accession>
<evidence type="ECO:0000313" key="6">
    <source>
        <dbReference type="Proteomes" id="UP001176806"/>
    </source>
</evidence>
<dbReference type="Proteomes" id="UP001176806">
    <property type="component" value="Unassembled WGS sequence"/>
</dbReference>
<dbReference type="PANTHER" id="PTHR42840">
    <property type="entry name" value="NAD(P)-BINDING ROSSMANN-FOLD SUPERFAMILY PROTEIN-RELATED"/>
    <property type="match status" value="1"/>
</dbReference>
<dbReference type="SUPFAM" id="SSF55347">
    <property type="entry name" value="Glyceraldehyde-3-phosphate dehydrogenase-like, C-terminal domain"/>
    <property type="match status" value="1"/>
</dbReference>
<keyword evidence="6" id="KW-1185">Reference proteome</keyword>
<evidence type="ECO:0000256" key="1">
    <source>
        <dbReference type="ARBA" id="ARBA00010928"/>
    </source>
</evidence>
<dbReference type="EMBL" id="JAUOEL010000001">
    <property type="protein sequence ID" value="MDO5973156.1"/>
    <property type="molecule type" value="Genomic_DNA"/>
</dbReference>
<dbReference type="PANTHER" id="PTHR42840:SF3">
    <property type="entry name" value="BINDING ROSSMANN FOLD OXIDOREDUCTASE, PUTATIVE (AFU_ORTHOLOGUE AFUA_2G10240)-RELATED"/>
    <property type="match status" value="1"/>
</dbReference>
<dbReference type="GO" id="GO:0050112">
    <property type="term" value="F:inositol 2-dehydrogenase (NAD+) activity"/>
    <property type="evidence" value="ECO:0007669"/>
    <property type="project" value="UniProtKB-EC"/>
</dbReference>
<organism evidence="5 6">
    <name type="scientific">Flavivirga jejuensis</name>
    <dbReference type="NCBI Taxonomy" id="870487"/>
    <lineage>
        <taxon>Bacteria</taxon>
        <taxon>Pseudomonadati</taxon>
        <taxon>Bacteroidota</taxon>
        <taxon>Flavobacteriia</taxon>
        <taxon>Flavobacteriales</taxon>
        <taxon>Flavobacteriaceae</taxon>
        <taxon>Flavivirga</taxon>
    </lineage>
</organism>
<dbReference type="Gene3D" id="3.40.50.720">
    <property type="entry name" value="NAD(P)-binding Rossmann-like Domain"/>
    <property type="match status" value="1"/>
</dbReference>
<reference evidence="5" key="1">
    <citation type="submission" date="2023-07" db="EMBL/GenBank/DDBJ databases">
        <title>Two novel species in the genus Flavivirga.</title>
        <authorList>
            <person name="Kwon K."/>
        </authorList>
    </citation>
    <scope>NUCLEOTIDE SEQUENCE</scope>
    <source>
        <strain evidence="5">KACC 14158</strain>
    </source>
</reference>
<name>A0ABT8WJ34_9FLAO</name>
<dbReference type="InterPro" id="IPR004104">
    <property type="entry name" value="Gfo/Idh/MocA-like_OxRdtase_C"/>
</dbReference>
<dbReference type="Gene3D" id="3.30.360.10">
    <property type="entry name" value="Dihydrodipicolinate Reductase, domain 2"/>
    <property type="match status" value="1"/>
</dbReference>
<comment type="similarity">
    <text evidence="1">Belongs to the Gfo/Idh/MocA family.</text>
</comment>
<sequence length="327" mass="36923">MKIGIIGLGRIGKTHLKAIQKIDGLKVIAVSDIDEKQCNQIAEENKIPYSYIDYNKLIANKEVEAIWICSPSKLHYEQVSAALEHKKFVFCEKPLEIEIDKITALLNSFSDIDKRLMIGFNKRFDSEFIEAKKNIAKIGVPTIVKITSRDPAPPTLAYLKTSGGLFKDMTIHDFDMSRFIVEDDVVEVYATGSINYIEGIDGLDIDTAMVTLKFKNGIICTIDNSRQSPYGYDQRLEILGTLGMLQVNNKKVNHNSFYTTQGKQSSVYQNFFLERYADAYEQEARAFLDCVVAKREFPATAYDALKALELAEACKKSLLENRAVRIS</sequence>
<dbReference type="SUPFAM" id="SSF51735">
    <property type="entry name" value="NAD(P)-binding Rossmann-fold domains"/>
    <property type="match status" value="1"/>
</dbReference>
<dbReference type="EC" id="1.1.1.18" evidence="5"/>